<keyword evidence="2" id="KW-1185">Reference proteome</keyword>
<dbReference type="GeneID" id="55612738"/>
<reference evidence="1 2" key="1">
    <citation type="submission" date="2018-10" db="EMBL/GenBank/DDBJ databases">
        <authorList>
            <person name="Soria N.A."/>
            <person name="Batley M.G."/>
            <person name="Hanafy A."/>
            <person name="Singh N."/>
            <person name="Shaffer C.D."/>
            <person name="Weston-Hafer K.A."/>
            <person name="Russell D.A."/>
            <person name="Pope W.H."/>
            <person name="Jacobs-Sera D."/>
            <person name="Hendrix R.W."/>
            <person name="Hatfull G.F."/>
        </authorList>
    </citation>
    <scope>NUCLEOTIDE SEQUENCE [LARGE SCALE GENOMIC DNA]</scope>
</reference>
<protein>
    <submittedName>
        <fullName evidence="1">Uncharacterized protein</fullName>
    </submittedName>
</protein>
<proteinExistence type="predicted"/>
<dbReference type="Proteomes" id="UP000284334">
    <property type="component" value="Segment"/>
</dbReference>
<gene>
    <name evidence="1" type="primary">47</name>
    <name evidence="1" type="ORF">SEA_GILSON_47</name>
</gene>
<dbReference type="KEGG" id="vg:55612738"/>
<evidence type="ECO:0000313" key="2">
    <source>
        <dbReference type="Proteomes" id="UP000284334"/>
    </source>
</evidence>
<accession>A0A3Q9R4Q8</accession>
<dbReference type="EMBL" id="MK061412">
    <property type="protein sequence ID" value="AZU97125.1"/>
    <property type="molecule type" value="Genomic_DNA"/>
</dbReference>
<evidence type="ECO:0000313" key="1">
    <source>
        <dbReference type="EMBL" id="AZU97125.1"/>
    </source>
</evidence>
<dbReference type="RefSeq" id="YP_009842510.1">
    <property type="nucleotide sequence ID" value="NC_048742.1"/>
</dbReference>
<sequence length="134" mass="15351">MWPFRRKTPEPYIPTEKTDYPYGLFIVTEAGYFLIRDGYRVGVKSDRVVSSWHTHVSLSSESAVAHIPVKGYIGFRDGTLIRNQADKKDYLISRGLKRHIVSPDVFEKYGLNRESIIVVSDEETNFHSDGEVLS</sequence>
<organism evidence="1 2">
    <name type="scientific">Streptomyces phage Gilson</name>
    <dbReference type="NCBI Taxonomy" id="2488789"/>
    <lineage>
        <taxon>Viruses</taxon>
        <taxon>Duplodnaviria</taxon>
        <taxon>Heunggongvirae</taxon>
        <taxon>Uroviricota</taxon>
        <taxon>Caudoviricetes</taxon>
        <taxon>Stanwilliamsviridae</taxon>
        <taxon>Loccivirinae</taxon>
        <taxon>Gilsonvirus</taxon>
        <taxon>Gilsonvirus gilson</taxon>
    </lineage>
</organism>
<name>A0A3Q9R4Q8_9CAUD</name>